<organism evidence="2 3">
    <name type="scientific">Ensete ventricosum</name>
    <name type="common">Abyssinian banana</name>
    <name type="synonym">Musa ensete</name>
    <dbReference type="NCBI Taxonomy" id="4639"/>
    <lineage>
        <taxon>Eukaryota</taxon>
        <taxon>Viridiplantae</taxon>
        <taxon>Streptophyta</taxon>
        <taxon>Embryophyta</taxon>
        <taxon>Tracheophyta</taxon>
        <taxon>Spermatophyta</taxon>
        <taxon>Magnoliopsida</taxon>
        <taxon>Liliopsida</taxon>
        <taxon>Zingiberales</taxon>
        <taxon>Musaceae</taxon>
        <taxon>Ensete</taxon>
    </lineage>
</organism>
<feature type="region of interest" description="Disordered" evidence="1">
    <location>
        <begin position="39"/>
        <end position="72"/>
    </location>
</feature>
<dbReference type="AlphaFoldDB" id="A0A426XAQ2"/>
<accession>A0A426XAQ2</accession>
<evidence type="ECO:0000313" key="2">
    <source>
        <dbReference type="EMBL" id="RRT36555.1"/>
    </source>
</evidence>
<gene>
    <name evidence="2" type="ORF">B296_00013767</name>
</gene>
<name>A0A426XAQ2_ENSVE</name>
<protein>
    <submittedName>
        <fullName evidence="2">Uncharacterized protein</fullName>
    </submittedName>
</protein>
<evidence type="ECO:0000256" key="1">
    <source>
        <dbReference type="SAM" id="MobiDB-lite"/>
    </source>
</evidence>
<evidence type="ECO:0000313" key="3">
    <source>
        <dbReference type="Proteomes" id="UP000287651"/>
    </source>
</evidence>
<dbReference type="Proteomes" id="UP000287651">
    <property type="component" value="Unassembled WGS sequence"/>
</dbReference>
<proteinExistence type="predicted"/>
<sequence length="113" mass="12679">MLPLRFTNSGIRAKALYRGGQLWPRPWLGRKVSSRPRLIRKEQRLPVASPQKGDAHKGTTYGHSARLPTRCRPRAVAPTVGAVANNIQHCHLSRGDDDDGRRKGATRVRFSIF</sequence>
<reference evidence="2 3" key="1">
    <citation type="journal article" date="2014" name="Agronomy (Basel)">
        <title>A Draft Genome Sequence for Ensete ventricosum, the Drought-Tolerant Tree Against Hunger.</title>
        <authorList>
            <person name="Harrison J."/>
            <person name="Moore K.A."/>
            <person name="Paszkiewicz K."/>
            <person name="Jones T."/>
            <person name="Grant M."/>
            <person name="Ambacheew D."/>
            <person name="Muzemil S."/>
            <person name="Studholme D.J."/>
        </authorList>
    </citation>
    <scope>NUCLEOTIDE SEQUENCE [LARGE SCALE GENOMIC DNA]</scope>
</reference>
<dbReference type="EMBL" id="AMZH03023439">
    <property type="protein sequence ID" value="RRT36555.1"/>
    <property type="molecule type" value="Genomic_DNA"/>
</dbReference>
<comment type="caution">
    <text evidence="2">The sequence shown here is derived from an EMBL/GenBank/DDBJ whole genome shotgun (WGS) entry which is preliminary data.</text>
</comment>